<protein>
    <submittedName>
        <fullName evidence="2">Uncharacterized protein</fullName>
    </submittedName>
</protein>
<dbReference type="PANTHER" id="PTHR31569">
    <property type="entry name" value="SWIM-TYPE DOMAIN-CONTAINING PROTEIN"/>
    <property type="match status" value="1"/>
</dbReference>
<comment type="caution">
    <text evidence="2">The sequence shown here is derived from an EMBL/GenBank/DDBJ whole genome shotgun (WGS) entry which is preliminary data.</text>
</comment>
<dbReference type="VEuPathDB" id="VectorBase:LOC119181194"/>
<reference evidence="2" key="2">
    <citation type="submission" date="2021-09" db="EMBL/GenBank/DDBJ databases">
        <authorList>
            <person name="Jia N."/>
            <person name="Wang J."/>
            <person name="Shi W."/>
            <person name="Du L."/>
            <person name="Sun Y."/>
            <person name="Zhan W."/>
            <person name="Jiang J."/>
            <person name="Wang Q."/>
            <person name="Zhang B."/>
            <person name="Ji P."/>
            <person name="Sakyi L.B."/>
            <person name="Cui X."/>
            <person name="Yuan T."/>
            <person name="Jiang B."/>
            <person name="Yang W."/>
            <person name="Lam T.T.-Y."/>
            <person name="Chang Q."/>
            <person name="Ding S."/>
            <person name="Wang X."/>
            <person name="Zhu J."/>
            <person name="Ruan X."/>
            <person name="Zhao L."/>
            <person name="Wei J."/>
            <person name="Que T."/>
            <person name="Du C."/>
            <person name="Cheng J."/>
            <person name="Dai P."/>
            <person name="Han X."/>
            <person name="Huang E."/>
            <person name="Gao Y."/>
            <person name="Liu J."/>
            <person name="Shao H."/>
            <person name="Ye R."/>
            <person name="Li L."/>
            <person name="Wei W."/>
            <person name="Wang X."/>
            <person name="Wang C."/>
            <person name="Huo Q."/>
            <person name="Li W."/>
            <person name="Guo W."/>
            <person name="Chen H."/>
            <person name="Chen S."/>
            <person name="Zhou L."/>
            <person name="Zhou L."/>
            <person name="Ni X."/>
            <person name="Tian J."/>
            <person name="Zhou Y."/>
            <person name="Sheng Y."/>
            <person name="Liu T."/>
            <person name="Pan Y."/>
            <person name="Xia L."/>
            <person name="Li J."/>
            <person name="Zhao F."/>
            <person name="Cao W."/>
        </authorList>
    </citation>
    <scope>NUCLEOTIDE SEQUENCE</scope>
    <source>
        <strain evidence="2">Rmic-2018</strain>
        <tissue evidence="2">Larvae</tissue>
    </source>
</reference>
<gene>
    <name evidence="2" type="ORF">HPB51_017197</name>
</gene>
<accession>A0A9J6EB03</accession>
<reference evidence="2" key="1">
    <citation type="journal article" date="2020" name="Cell">
        <title>Large-Scale Comparative Analyses of Tick Genomes Elucidate Their Genetic Diversity and Vector Capacities.</title>
        <authorList>
            <consortium name="Tick Genome and Microbiome Consortium (TIGMIC)"/>
            <person name="Jia N."/>
            <person name="Wang J."/>
            <person name="Shi W."/>
            <person name="Du L."/>
            <person name="Sun Y."/>
            <person name="Zhan W."/>
            <person name="Jiang J.F."/>
            <person name="Wang Q."/>
            <person name="Zhang B."/>
            <person name="Ji P."/>
            <person name="Bell-Sakyi L."/>
            <person name="Cui X.M."/>
            <person name="Yuan T.T."/>
            <person name="Jiang B.G."/>
            <person name="Yang W.F."/>
            <person name="Lam T.T."/>
            <person name="Chang Q.C."/>
            <person name="Ding S.J."/>
            <person name="Wang X.J."/>
            <person name="Zhu J.G."/>
            <person name="Ruan X.D."/>
            <person name="Zhao L."/>
            <person name="Wei J.T."/>
            <person name="Ye R.Z."/>
            <person name="Que T.C."/>
            <person name="Du C.H."/>
            <person name="Zhou Y.H."/>
            <person name="Cheng J.X."/>
            <person name="Dai P.F."/>
            <person name="Guo W.B."/>
            <person name="Han X.H."/>
            <person name="Huang E.J."/>
            <person name="Li L.F."/>
            <person name="Wei W."/>
            <person name="Gao Y.C."/>
            <person name="Liu J.Z."/>
            <person name="Shao H.Z."/>
            <person name="Wang X."/>
            <person name="Wang C.C."/>
            <person name="Yang T.C."/>
            <person name="Huo Q.B."/>
            <person name="Li W."/>
            <person name="Chen H.Y."/>
            <person name="Chen S.E."/>
            <person name="Zhou L.G."/>
            <person name="Ni X.B."/>
            <person name="Tian J.H."/>
            <person name="Sheng Y."/>
            <person name="Liu T."/>
            <person name="Pan Y.S."/>
            <person name="Xia L.Y."/>
            <person name="Li J."/>
            <person name="Zhao F."/>
            <person name="Cao W.C."/>
        </authorList>
    </citation>
    <scope>NUCLEOTIDE SEQUENCE</scope>
    <source>
        <strain evidence="2">Rmic-2018</strain>
    </source>
</reference>
<evidence type="ECO:0000256" key="1">
    <source>
        <dbReference type="SAM" id="MobiDB-lite"/>
    </source>
</evidence>
<evidence type="ECO:0000313" key="3">
    <source>
        <dbReference type="Proteomes" id="UP000821866"/>
    </source>
</evidence>
<dbReference type="EMBL" id="JABSTU010000005">
    <property type="protein sequence ID" value="KAH8031425.1"/>
    <property type="molecule type" value="Genomic_DNA"/>
</dbReference>
<organism evidence="2 3">
    <name type="scientific">Rhipicephalus microplus</name>
    <name type="common">Cattle tick</name>
    <name type="synonym">Boophilus microplus</name>
    <dbReference type="NCBI Taxonomy" id="6941"/>
    <lineage>
        <taxon>Eukaryota</taxon>
        <taxon>Metazoa</taxon>
        <taxon>Ecdysozoa</taxon>
        <taxon>Arthropoda</taxon>
        <taxon>Chelicerata</taxon>
        <taxon>Arachnida</taxon>
        <taxon>Acari</taxon>
        <taxon>Parasitiformes</taxon>
        <taxon>Ixodida</taxon>
        <taxon>Ixodoidea</taxon>
        <taxon>Ixodidae</taxon>
        <taxon>Rhipicephalinae</taxon>
        <taxon>Rhipicephalus</taxon>
        <taxon>Boophilus</taxon>
    </lineage>
</organism>
<name>A0A9J6EB03_RHIMP</name>
<dbReference type="AlphaFoldDB" id="A0A9J6EB03"/>
<feature type="compositionally biased region" description="Polar residues" evidence="1">
    <location>
        <begin position="1"/>
        <end position="10"/>
    </location>
</feature>
<keyword evidence="3" id="KW-1185">Reference proteome</keyword>
<proteinExistence type="predicted"/>
<feature type="region of interest" description="Disordered" evidence="1">
    <location>
        <begin position="1"/>
        <end position="20"/>
    </location>
</feature>
<dbReference type="InterPro" id="IPR052579">
    <property type="entry name" value="Zinc_finger_SWIM"/>
</dbReference>
<dbReference type="Proteomes" id="UP000821866">
    <property type="component" value="Chromosome 3"/>
</dbReference>
<evidence type="ECO:0000313" key="2">
    <source>
        <dbReference type="EMBL" id="KAH8031425.1"/>
    </source>
</evidence>
<sequence length="113" mass="12907">MKVPHSQSVNFGAEKLRSSPRTMKDCPAKIIVAARRASQQLEVMAVNLEYNHEVSPETYKAYSECRQLNEEEVNFVRPLIELNVRPSLIVKKLRQETGKAVIAKDMHNLKCAR</sequence>
<dbReference type="PANTHER" id="PTHR31569:SF4">
    <property type="entry name" value="SWIM-TYPE DOMAIN-CONTAINING PROTEIN"/>
    <property type="match status" value="1"/>
</dbReference>